<proteinExistence type="inferred from homology"/>
<name>A0A915WSX9_9ARCH</name>
<keyword evidence="2" id="KW-0520">NAD</keyword>
<dbReference type="KEGG" id="naer:MJ1_0628"/>
<evidence type="ECO:0000256" key="1">
    <source>
        <dbReference type="ARBA" id="ARBA00009892"/>
    </source>
</evidence>
<dbReference type="GO" id="GO:0005737">
    <property type="term" value="C:cytoplasm"/>
    <property type="evidence" value="ECO:0007669"/>
    <property type="project" value="TreeGrafter"/>
</dbReference>
<dbReference type="EMBL" id="AP019769">
    <property type="protein sequence ID" value="BBL45775.1"/>
    <property type="molecule type" value="Genomic_DNA"/>
</dbReference>
<dbReference type="Pfam" id="PF01916">
    <property type="entry name" value="DS"/>
    <property type="match status" value="1"/>
</dbReference>
<comment type="similarity">
    <text evidence="1">Belongs to the deoxyhypusine synthase family.</text>
</comment>
<dbReference type="RefSeq" id="WP_258393087.1">
    <property type="nucleotide sequence ID" value="NZ_AP019769.1"/>
</dbReference>
<evidence type="ECO:0000313" key="4">
    <source>
        <dbReference type="Proteomes" id="UP001055553"/>
    </source>
</evidence>
<protein>
    <submittedName>
        <fullName evidence="3">Deoxyhypusine synthase</fullName>
    </submittedName>
</protein>
<dbReference type="GO" id="GO:0034038">
    <property type="term" value="F:deoxyhypusine synthase activity"/>
    <property type="evidence" value="ECO:0007669"/>
    <property type="project" value="TreeGrafter"/>
</dbReference>
<dbReference type="InterPro" id="IPR029035">
    <property type="entry name" value="DHS-like_NAD/FAD-binding_dom"/>
</dbReference>
<keyword evidence="4" id="KW-1185">Reference proteome</keyword>
<evidence type="ECO:0000256" key="2">
    <source>
        <dbReference type="ARBA" id="ARBA00023027"/>
    </source>
</evidence>
<accession>A0A915WSX9</accession>
<sequence>MEPIKDLKIKKDIKVSELLEQFKNIGGFQAQELYRGYEALKDMFNDKEVIKILSFPADIISTGIRGLIRDIIKNKLFDIIITTTGTLDHDIARLVNDYYIGYFDSDDIKLREEGILRLGNVYIPDNNYGLAIENILRPILNDIFDELNKDNKKRIGTYELIYKIGERLENNPRKEESIVYWSYKNKIPIIIPGITDGAVGTQILINEYDYPDIQISVWEDEKLLASKFFGDKKVGALILGGGISKHHTIWWAQFSGGLKYAVYISSANELDGSLSGAKTKEAITWKKIKKDAKHVNIWSDITIALPLIISDFL</sequence>
<dbReference type="InterPro" id="IPR002773">
    <property type="entry name" value="Deoxyhypusine_synthase"/>
</dbReference>
<gene>
    <name evidence="3" type="ORF">MJ1_0628</name>
</gene>
<dbReference type="NCBIfam" id="NF002294">
    <property type="entry name" value="PRK01221.1"/>
    <property type="match status" value="1"/>
</dbReference>
<dbReference type="GeneID" id="74568572"/>
<dbReference type="SUPFAM" id="SSF52467">
    <property type="entry name" value="DHS-like NAD/FAD-binding domain"/>
    <property type="match status" value="1"/>
</dbReference>
<dbReference type="AlphaFoldDB" id="A0A915WSX9"/>
<dbReference type="Gene3D" id="3.40.910.10">
    <property type="entry name" value="Deoxyhypusine synthase"/>
    <property type="match status" value="1"/>
</dbReference>
<dbReference type="FunFam" id="3.40.910.10:FF:000010">
    <property type="entry name" value="Deoxyhypusine synthase"/>
    <property type="match status" value="1"/>
</dbReference>
<reference evidence="4" key="1">
    <citation type="journal article" date="2022" name="Int. J. Syst. Evol. Microbiol.">
        <title>Nanobdella aerobiophila gen. nov., sp. nov., a thermoacidophilic, obligate ectosymbiotic archaeon, and proposal of Nanobdellaceae fam. nov., Nanobdellales ord. nov. and Nanobdellia class. nov.</title>
        <authorList>
            <person name="Kato S."/>
            <person name="Ogasawara A."/>
            <person name="Itoh T."/>
            <person name="Sakai H.D."/>
            <person name="Shimizu M."/>
            <person name="Yuki M."/>
            <person name="Kaneko M."/>
            <person name="Takashina T."/>
            <person name="Ohkuma M."/>
        </authorList>
    </citation>
    <scope>NUCLEOTIDE SEQUENCE [LARGE SCALE GENOMIC DNA]</scope>
    <source>
        <strain evidence="4">MJ1</strain>
    </source>
</reference>
<organism evidence="3 4">
    <name type="scientific">Nanobdella aerobiophila</name>
    <dbReference type="NCBI Taxonomy" id="2586965"/>
    <lineage>
        <taxon>Archaea</taxon>
        <taxon>Nanobdellota</taxon>
        <taxon>Nanobdellia</taxon>
        <taxon>Nanobdellales</taxon>
        <taxon>Nanobdellaceae</taxon>
        <taxon>Nanobdella</taxon>
    </lineage>
</organism>
<dbReference type="InterPro" id="IPR036982">
    <property type="entry name" value="Deoxyhypusine_synthase_sf"/>
</dbReference>
<dbReference type="PANTHER" id="PTHR11703:SF0">
    <property type="entry name" value="DEOXYHYPUSINE SYNTHASE"/>
    <property type="match status" value="1"/>
</dbReference>
<dbReference type="PANTHER" id="PTHR11703">
    <property type="entry name" value="DEOXYHYPUSINE SYNTHASE"/>
    <property type="match status" value="1"/>
</dbReference>
<dbReference type="Proteomes" id="UP001055553">
    <property type="component" value="Chromosome"/>
</dbReference>
<evidence type="ECO:0000313" key="3">
    <source>
        <dbReference type="EMBL" id="BBL45775.1"/>
    </source>
</evidence>